<proteinExistence type="predicted"/>
<dbReference type="Proteomes" id="UP000221165">
    <property type="component" value="Unassembled WGS sequence"/>
</dbReference>
<dbReference type="RefSeq" id="XP_067919528.1">
    <property type="nucleotide sequence ID" value="XM_068068495.1"/>
</dbReference>
<dbReference type="EMBL" id="MIGC01004664">
    <property type="protein sequence ID" value="PHJ17814.1"/>
    <property type="molecule type" value="Genomic_DNA"/>
</dbReference>
<evidence type="ECO:0000313" key="2">
    <source>
        <dbReference type="Proteomes" id="UP000221165"/>
    </source>
</evidence>
<reference evidence="1 2" key="1">
    <citation type="journal article" date="2017" name="Int. J. Parasitol.">
        <title>The genome of the protozoan parasite Cystoisospora suis and a reverse vaccinology approach to identify vaccine candidates.</title>
        <authorList>
            <person name="Palmieri N."/>
            <person name="Shrestha A."/>
            <person name="Ruttkowski B."/>
            <person name="Beck T."/>
            <person name="Vogl C."/>
            <person name="Tomley F."/>
            <person name="Blake D.P."/>
            <person name="Joachim A."/>
        </authorList>
    </citation>
    <scope>NUCLEOTIDE SEQUENCE [LARGE SCALE GENOMIC DNA]</scope>
    <source>
        <strain evidence="1 2">Wien I</strain>
    </source>
</reference>
<dbReference type="VEuPathDB" id="ToxoDB:CSUI_008361"/>
<name>A0A2C6KMW1_9APIC</name>
<dbReference type="AlphaFoldDB" id="A0A2C6KMW1"/>
<keyword evidence="2" id="KW-1185">Reference proteome</keyword>
<dbReference type="GeneID" id="94431706"/>
<gene>
    <name evidence="1" type="ORF">CSUI_008361</name>
</gene>
<protein>
    <submittedName>
        <fullName evidence="1">Uncharacterized protein</fullName>
    </submittedName>
</protein>
<sequence length="83" mass="9265">MIPGRYFSVVSSEKGRKSFASARVCPLGLSPTKVCLRILVETKLFRTLIASICVLFLYCMELCYSREAQMSMPQRYYGPGGTG</sequence>
<accession>A0A2C6KMW1</accession>
<evidence type="ECO:0000313" key="1">
    <source>
        <dbReference type="EMBL" id="PHJ17814.1"/>
    </source>
</evidence>
<organism evidence="1 2">
    <name type="scientific">Cystoisospora suis</name>
    <dbReference type="NCBI Taxonomy" id="483139"/>
    <lineage>
        <taxon>Eukaryota</taxon>
        <taxon>Sar</taxon>
        <taxon>Alveolata</taxon>
        <taxon>Apicomplexa</taxon>
        <taxon>Conoidasida</taxon>
        <taxon>Coccidia</taxon>
        <taxon>Eucoccidiorida</taxon>
        <taxon>Eimeriorina</taxon>
        <taxon>Sarcocystidae</taxon>
        <taxon>Cystoisospora</taxon>
    </lineage>
</organism>
<comment type="caution">
    <text evidence="1">The sequence shown here is derived from an EMBL/GenBank/DDBJ whole genome shotgun (WGS) entry which is preliminary data.</text>
</comment>